<feature type="region of interest" description="Disordered" evidence="1">
    <location>
        <begin position="36"/>
        <end position="61"/>
    </location>
</feature>
<organism evidence="2">
    <name type="scientific">Siphoviridae sp. ct6YY1</name>
    <dbReference type="NCBI Taxonomy" id="2825343"/>
    <lineage>
        <taxon>Viruses</taxon>
        <taxon>Duplodnaviria</taxon>
        <taxon>Heunggongvirae</taxon>
        <taxon>Uroviricota</taxon>
        <taxon>Caudoviricetes</taxon>
    </lineage>
</organism>
<feature type="compositionally biased region" description="Basic residues" evidence="1">
    <location>
        <begin position="36"/>
        <end position="46"/>
    </location>
</feature>
<evidence type="ECO:0000313" key="2">
    <source>
        <dbReference type="EMBL" id="DAG01053.1"/>
    </source>
</evidence>
<evidence type="ECO:0000256" key="1">
    <source>
        <dbReference type="SAM" id="MobiDB-lite"/>
    </source>
</evidence>
<feature type="region of interest" description="Disordered" evidence="1">
    <location>
        <begin position="166"/>
        <end position="191"/>
    </location>
</feature>
<feature type="compositionally biased region" description="Basic and acidic residues" evidence="1">
    <location>
        <begin position="172"/>
        <end position="191"/>
    </location>
</feature>
<sequence>MASLPPTKHEQCGSPSGYMAHHRAGEKPCAACRRARSREGRAKKRAASGSATVAPGEVAEVPKGLGRRGETLWVDAHHQRDFSNSARVLLVEACRCVDVLDRLDGAMRSKRGLWFSLDEESQELVDDVPQFSVVLDSVLGEQRRQRESLRALLKQLDLLDIQPVESSGGEKSMVDQLRERREARLKGEKEA</sequence>
<name>A0A8S5V2W2_9CAUD</name>
<feature type="region of interest" description="Disordered" evidence="1">
    <location>
        <begin position="1"/>
        <end position="23"/>
    </location>
</feature>
<protein>
    <submittedName>
        <fullName evidence="2">Terminase small subunit</fullName>
    </submittedName>
</protein>
<reference evidence="2" key="1">
    <citation type="journal article" date="2021" name="Proc. Natl. Acad. Sci. U.S.A.">
        <title>A Catalog of Tens of Thousands of Viruses from Human Metagenomes Reveals Hidden Associations with Chronic Diseases.</title>
        <authorList>
            <person name="Tisza M.J."/>
            <person name="Buck C.B."/>
        </authorList>
    </citation>
    <scope>NUCLEOTIDE SEQUENCE</scope>
    <source>
        <strain evidence="2">Ct6YY1</strain>
    </source>
</reference>
<proteinExistence type="predicted"/>
<dbReference type="EMBL" id="BK016186">
    <property type="protein sequence ID" value="DAG01053.1"/>
    <property type="molecule type" value="Genomic_DNA"/>
</dbReference>
<accession>A0A8S5V2W2</accession>